<comment type="function">
    <text evidence="6">Catalyzes the conversion of (8S)-3',8-cyclo-7,8-dihydroguanosine 5'-triphosphate to cyclic pyranopterin monophosphate (cPMP).</text>
</comment>
<sequence>MQFTHLDEKKNPRMVDVSNKEMTNREAIAMGKITMSREAFLAVINESGKKGAVIQTAITAAIMGAKKTSELIPMCHLIYLTSVKCEIQEIENENAFVLQVRAKSNGQTGVEMEALMGVNIGLLTIYDMVKAIDKTMVISKVCLLEKQGGKSGHFVR</sequence>
<proteinExistence type="predicted"/>
<dbReference type="InterPro" id="IPR036522">
    <property type="entry name" value="MoaC_sf"/>
</dbReference>
<comment type="pathway">
    <text evidence="2">Cofactor biosynthesis; molybdopterin biosynthesis.</text>
</comment>
<dbReference type="CDD" id="cd01420">
    <property type="entry name" value="MoaC_PE"/>
    <property type="match status" value="1"/>
</dbReference>
<dbReference type="PATRIC" id="fig|35818.11.peg.2130"/>
<evidence type="ECO:0000256" key="6">
    <source>
        <dbReference type="ARBA" id="ARBA00055087"/>
    </source>
</evidence>
<dbReference type="STRING" id="35818.HPU229336_05340"/>
<evidence type="ECO:0000313" key="8">
    <source>
        <dbReference type="EMBL" id="KPH55104.1"/>
    </source>
</evidence>
<keyword evidence="5" id="KW-0456">Lyase</keyword>
<evidence type="ECO:0000256" key="5">
    <source>
        <dbReference type="ARBA" id="ARBA00023239"/>
    </source>
</evidence>
<dbReference type="GO" id="GO:0006777">
    <property type="term" value="P:Mo-molybdopterin cofactor biosynthetic process"/>
    <property type="evidence" value="ECO:0007669"/>
    <property type="project" value="UniProtKB-KW"/>
</dbReference>
<gene>
    <name evidence="8" type="ORF">HPU229334_10770</name>
</gene>
<dbReference type="InterPro" id="IPR023045">
    <property type="entry name" value="MoaC"/>
</dbReference>
<comment type="catalytic activity">
    <reaction evidence="1">
        <text>(8S)-3',8-cyclo-7,8-dihydroguanosine 5'-triphosphate = cyclic pyranopterin phosphate + diphosphate</text>
        <dbReference type="Rhea" id="RHEA:49580"/>
        <dbReference type="ChEBI" id="CHEBI:33019"/>
        <dbReference type="ChEBI" id="CHEBI:59648"/>
        <dbReference type="ChEBI" id="CHEBI:131766"/>
        <dbReference type="EC" id="4.6.1.17"/>
    </reaction>
</comment>
<dbReference type="NCBIfam" id="NF006870">
    <property type="entry name" value="PRK09364.1"/>
    <property type="match status" value="1"/>
</dbReference>
<dbReference type="AlphaFoldDB" id="A0A0N1E7X4"/>
<dbReference type="SUPFAM" id="SSF55040">
    <property type="entry name" value="Molybdenum cofactor biosynthesis protein C, MoaC"/>
    <property type="match status" value="1"/>
</dbReference>
<dbReference type="UniPathway" id="UPA00344"/>
<dbReference type="EC" id="4.6.1.17" evidence="3"/>
<evidence type="ECO:0000256" key="2">
    <source>
        <dbReference type="ARBA" id="ARBA00005046"/>
    </source>
</evidence>
<feature type="domain" description="Molybdopterin cofactor biosynthesis C (MoaC)" evidence="7">
    <location>
        <begin position="14"/>
        <end position="149"/>
    </location>
</feature>
<evidence type="ECO:0000313" key="9">
    <source>
        <dbReference type="Proteomes" id="UP000037997"/>
    </source>
</evidence>
<evidence type="ECO:0000256" key="1">
    <source>
        <dbReference type="ARBA" id="ARBA00001637"/>
    </source>
</evidence>
<reference evidence="8 9" key="1">
    <citation type="submission" date="2014-06" db="EMBL/GenBank/DDBJ databases">
        <title>Helicobacter pullorum isolates in fresh chicken meat - phenotypic and genotypic features.</title>
        <authorList>
            <person name="Borges V."/>
            <person name="Santos A."/>
            <person name="Correia C.B."/>
            <person name="Saraiva M."/>
            <person name="Menard A."/>
            <person name="Vieira L."/>
            <person name="Sampaio D.A."/>
            <person name="Gomes J.P."/>
            <person name="Oleastro M."/>
        </authorList>
    </citation>
    <scope>NUCLEOTIDE SEQUENCE [LARGE SCALE GENOMIC DNA]</scope>
    <source>
        <strain evidence="8 9">229334/12</strain>
    </source>
</reference>
<dbReference type="Gene3D" id="3.30.70.640">
    <property type="entry name" value="Molybdopterin cofactor biosynthesis C (MoaC) domain"/>
    <property type="match status" value="1"/>
</dbReference>
<dbReference type="GO" id="GO:0061799">
    <property type="term" value="F:cyclic pyranopterin monophosphate synthase activity"/>
    <property type="evidence" value="ECO:0007669"/>
    <property type="project" value="UniProtKB-EC"/>
</dbReference>
<keyword evidence="4" id="KW-0501">Molybdenum cofactor biosynthesis</keyword>
<comment type="caution">
    <text evidence="8">The sequence shown here is derived from an EMBL/GenBank/DDBJ whole genome shotgun (WGS) entry which is preliminary data.</text>
</comment>
<evidence type="ECO:0000259" key="7">
    <source>
        <dbReference type="Pfam" id="PF01967"/>
    </source>
</evidence>
<protein>
    <recommendedName>
        <fullName evidence="3">cyclic pyranopterin monophosphate synthase</fullName>
        <ecNumber evidence="3">4.6.1.17</ecNumber>
    </recommendedName>
</protein>
<organism evidence="8 9">
    <name type="scientific">Helicobacter pullorum</name>
    <dbReference type="NCBI Taxonomy" id="35818"/>
    <lineage>
        <taxon>Bacteria</taxon>
        <taxon>Pseudomonadati</taxon>
        <taxon>Campylobacterota</taxon>
        <taxon>Epsilonproteobacteria</taxon>
        <taxon>Campylobacterales</taxon>
        <taxon>Helicobacteraceae</taxon>
        <taxon>Helicobacter</taxon>
    </lineage>
</organism>
<dbReference type="Pfam" id="PF01967">
    <property type="entry name" value="MoaC"/>
    <property type="match status" value="1"/>
</dbReference>
<accession>A0A0N1E7X4</accession>
<evidence type="ECO:0000256" key="4">
    <source>
        <dbReference type="ARBA" id="ARBA00023150"/>
    </source>
</evidence>
<name>A0A0N1E7X4_9HELI</name>
<dbReference type="InterPro" id="IPR002820">
    <property type="entry name" value="Mopterin_CF_biosynth-C_dom"/>
</dbReference>
<dbReference type="RefSeq" id="WP_054198492.1">
    <property type="nucleotide sequence ID" value="NZ_JNOC01000058.1"/>
</dbReference>
<evidence type="ECO:0000256" key="3">
    <source>
        <dbReference type="ARBA" id="ARBA00012575"/>
    </source>
</evidence>
<dbReference type="Proteomes" id="UP000037997">
    <property type="component" value="Unassembled WGS sequence"/>
</dbReference>
<dbReference type="InterPro" id="IPR047594">
    <property type="entry name" value="MoaC_bact/euk"/>
</dbReference>
<dbReference type="EMBL" id="JNOC01000058">
    <property type="protein sequence ID" value="KPH55104.1"/>
    <property type="molecule type" value="Genomic_DNA"/>
</dbReference>
<dbReference type="NCBIfam" id="TIGR00581">
    <property type="entry name" value="moaC"/>
    <property type="match status" value="1"/>
</dbReference>